<keyword evidence="3 6" id="KW-0375">Hydrogen ion transport</keyword>
<evidence type="ECO:0000256" key="4">
    <source>
        <dbReference type="ARBA" id="ARBA00023065"/>
    </source>
</evidence>
<protein>
    <recommendedName>
        <fullName evidence="6">V-type proton ATPase subunit C</fullName>
    </recommendedName>
</protein>
<dbReference type="Gene3D" id="3.30.70.100">
    <property type="match status" value="1"/>
</dbReference>
<dbReference type="GO" id="GO:0046961">
    <property type="term" value="F:proton-transporting ATPase activity, rotational mechanism"/>
    <property type="evidence" value="ECO:0007669"/>
    <property type="project" value="InterPro"/>
</dbReference>
<comment type="function">
    <text evidence="6">Subunit of the V1 complex of vacuolar(H+)-ATPase (V-ATPase), a multisubunit enzyme composed of a peripheral complex (V1) that hydrolyzes ATP and a membrane integral complex (V0) that translocates protons. V-ATPase is responsible for acidifying and maintaining the pH of intracellular compartments and in some cell types, is targeted to the plasma membrane, where it is responsible for acidifying the extracellular environment. Subunit C is necessary for the assembly of the catalytic sector of the enzyme and is likely to have a specific function in its catalytic activity.</text>
</comment>
<dbReference type="SUPFAM" id="SSF118203">
    <property type="entry name" value="Vacuolar ATP synthase subunit C"/>
    <property type="match status" value="1"/>
</dbReference>
<evidence type="ECO:0000256" key="2">
    <source>
        <dbReference type="ARBA" id="ARBA00022448"/>
    </source>
</evidence>
<dbReference type="AlphaFoldDB" id="A0A2T9XZE1"/>
<dbReference type="EMBL" id="MBFS01003671">
    <property type="protein sequence ID" value="PVU85394.1"/>
    <property type="molecule type" value="Genomic_DNA"/>
</dbReference>
<keyword evidence="8" id="KW-1185">Reference proteome</keyword>
<evidence type="ECO:0000256" key="1">
    <source>
        <dbReference type="ARBA" id="ARBA00006138"/>
    </source>
</evidence>
<comment type="function">
    <text evidence="5">Subunit of the V1 complex of vacuolar(H+)-ATPase (V-ATPase), a multisubunit enzyme composed of a peripheral complex (V1) that hydrolyzes ATP and a membrane integral complex (V0) that translocates protons. V-ATPase is responsible for acidifying and maintaining the pH of intracellular compartments. Subunit C is necessary for the assembly of the catalytic sector of the enzyme and is likely to have a specific function in its catalytic activity. Reversibly leaves the enzyme after glucose depletion, causing the catalytic subcomplex V1 to detach from the V0 section.</text>
</comment>
<evidence type="ECO:0000256" key="6">
    <source>
        <dbReference type="RuleBase" id="RU364010"/>
    </source>
</evidence>
<keyword evidence="4 6" id="KW-0406">Ion transport</keyword>
<dbReference type="Pfam" id="PF03223">
    <property type="entry name" value="V-ATPase_C"/>
    <property type="match status" value="1"/>
</dbReference>
<dbReference type="FunFam" id="3.30.70.100:FF:000002">
    <property type="entry name" value="V-type proton ATPase subunit C"/>
    <property type="match status" value="1"/>
</dbReference>
<organism evidence="7 8">
    <name type="scientific">Smittium megazygosporum</name>
    <dbReference type="NCBI Taxonomy" id="133381"/>
    <lineage>
        <taxon>Eukaryota</taxon>
        <taxon>Fungi</taxon>
        <taxon>Fungi incertae sedis</taxon>
        <taxon>Zoopagomycota</taxon>
        <taxon>Kickxellomycotina</taxon>
        <taxon>Harpellomycetes</taxon>
        <taxon>Harpellales</taxon>
        <taxon>Legeriomycetaceae</taxon>
        <taxon>Smittium</taxon>
    </lineage>
</organism>
<proteinExistence type="inferred from homology"/>
<dbReference type="PANTHER" id="PTHR10137:SF0">
    <property type="entry name" value="V-TYPE PROTON ATPASE SUBUNIT C"/>
    <property type="match status" value="1"/>
</dbReference>
<dbReference type="OrthoDB" id="6605928at2759"/>
<name>A0A2T9XZE1_9FUNG</name>
<sequence length="391" mass="44576">MPLYWFISVPAEGDSTVTFNELKKIAVIPAISRLKIPDLKVGSLDTLVNASEELSKIDSLYELELLKFAETNIKLAGLTEDQYSEYFSVDNHDIQSYIANFNWDSTEYKPSELITETITKISAEVNSIQSTLKTKLAQYNVLKSSVNAEARKKQGNLSVRSLDDIIKPEHCIQGSEFLQTVFVAVPINLEKNWTNSYESLTQMVVPRSTKKIANDNEYSLYSVVMFSRVVSDFKTAAKEKKFILRDFSLSANLEEDTAAINQKIQEEQDALVLLVEWLQLSFSDFFKAWMHIRILRIFVESVLRYGLPPDFVTCVLQVSERDKDQVKARLNKAYSYLDQSGRIFSLGKTTGSKHSLSKVNDTNDAFDMNEFHSVLGGYNPFVIFEFNWAFD</sequence>
<evidence type="ECO:0000313" key="8">
    <source>
        <dbReference type="Proteomes" id="UP000245609"/>
    </source>
</evidence>
<comment type="subunit">
    <text evidence="6">V-ATPase is a heteromultimeric enzyme composed of a peripheral catalytic V1 complex (components A to H) attached to an integral membrane V0 proton pore complex.</text>
</comment>
<dbReference type="CDD" id="cd14785">
    <property type="entry name" value="V-ATPase_C"/>
    <property type="match status" value="1"/>
</dbReference>
<keyword evidence="2 6" id="KW-0813">Transport</keyword>
<dbReference type="GO" id="GO:0000221">
    <property type="term" value="C:vacuolar proton-transporting V-type ATPase, V1 domain"/>
    <property type="evidence" value="ECO:0007669"/>
    <property type="project" value="TreeGrafter"/>
</dbReference>
<dbReference type="STRING" id="133381.A0A2T9XZE1"/>
<dbReference type="Gene3D" id="1.20.1460.10">
    <property type="entry name" value="subunit c (vma5p) of the yeast v-atpase, domain 2"/>
    <property type="match status" value="1"/>
</dbReference>
<dbReference type="InterPro" id="IPR004907">
    <property type="entry name" value="ATPase_V1-cplx_csu"/>
</dbReference>
<evidence type="ECO:0000313" key="7">
    <source>
        <dbReference type="EMBL" id="PVU85394.1"/>
    </source>
</evidence>
<accession>A0A2T9XZE1</accession>
<dbReference type="Proteomes" id="UP000245609">
    <property type="component" value="Unassembled WGS sequence"/>
</dbReference>
<dbReference type="PANTHER" id="PTHR10137">
    <property type="entry name" value="V-TYPE PROTON ATPASE SUBUNIT C"/>
    <property type="match status" value="1"/>
</dbReference>
<evidence type="ECO:0000256" key="5">
    <source>
        <dbReference type="ARBA" id="ARBA00053565"/>
    </source>
</evidence>
<comment type="caution">
    <text evidence="7">The sequence shown here is derived from an EMBL/GenBank/DDBJ whole genome shotgun (WGS) entry which is preliminary data.</text>
</comment>
<gene>
    <name evidence="7" type="ORF">BB560_007032</name>
</gene>
<comment type="similarity">
    <text evidence="1 6">Belongs to the V-ATPase C subunit family.</text>
</comment>
<dbReference type="Gene3D" id="3.30.70.1180">
    <property type="entry name" value="Vacuolar atp synthase subunit c, domain 1"/>
    <property type="match status" value="1"/>
</dbReference>
<reference evidence="7 8" key="1">
    <citation type="journal article" date="2018" name="MBio">
        <title>Comparative Genomics Reveals the Core Gene Toolbox for the Fungus-Insect Symbiosis.</title>
        <authorList>
            <person name="Wang Y."/>
            <person name="Stata M."/>
            <person name="Wang W."/>
            <person name="Stajich J.E."/>
            <person name="White M.M."/>
            <person name="Moncalvo J.M."/>
        </authorList>
    </citation>
    <scope>NUCLEOTIDE SEQUENCE [LARGE SCALE GENOMIC DNA]</scope>
    <source>
        <strain evidence="7 8">SC-DP-2</strain>
    </source>
</reference>
<evidence type="ECO:0000256" key="3">
    <source>
        <dbReference type="ARBA" id="ARBA00022781"/>
    </source>
</evidence>
<dbReference type="InterPro" id="IPR036132">
    <property type="entry name" value="Vac_ATP_synth_c_sf"/>
</dbReference>